<reference evidence="4 5" key="1">
    <citation type="submission" date="2016-02" db="EMBL/GenBank/DDBJ databases">
        <authorList>
            <person name="Wen L."/>
            <person name="He K."/>
            <person name="Yang H."/>
        </authorList>
    </citation>
    <scope>NUCLEOTIDE SEQUENCE [LARGE SCALE GENOMIC DNA]</scope>
    <source>
        <strain evidence="4 5">CMW7778B</strain>
    </source>
</reference>
<dbReference type="InterPro" id="IPR017937">
    <property type="entry name" value="Thioredoxin_CS"/>
</dbReference>
<protein>
    <submittedName>
        <fullName evidence="4">Putative thioredoxin</fullName>
    </submittedName>
</protein>
<comment type="caution">
    <text evidence="4">The sequence shown here is derived from an EMBL/GenBank/DDBJ whole genome shotgun (WGS) entry which is preliminary data.</text>
</comment>
<evidence type="ECO:0000313" key="5">
    <source>
        <dbReference type="Proteomes" id="UP000070505"/>
    </source>
</evidence>
<dbReference type="PATRIC" id="fig|2702.101.peg.641"/>
<organism evidence="4 5">
    <name type="scientific">Gardnerella vaginalis</name>
    <dbReference type="NCBI Taxonomy" id="2702"/>
    <lineage>
        <taxon>Bacteria</taxon>
        <taxon>Bacillati</taxon>
        <taxon>Actinomycetota</taxon>
        <taxon>Actinomycetes</taxon>
        <taxon>Bifidobacteriales</taxon>
        <taxon>Bifidobacteriaceae</taxon>
        <taxon>Gardnerella</taxon>
    </lineage>
</organism>
<feature type="domain" description="Thioredoxin" evidence="3">
    <location>
        <begin position="1"/>
        <end position="105"/>
    </location>
</feature>
<dbReference type="CDD" id="cd02947">
    <property type="entry name" value="TRX_family"/>
    <property type="match status" value="1"/>
</dbReference>
<feature type="region of interest" description="Disordered" evidence="2">
    <location>
        <begin position="110"/>
        <end position="131"/>
    </location>
</feature>
<dbReference type="InterPro" id="IPR036249">
    <property type="entry name" value="Thioredoxin-like_sf"/>
</dbReference>
<dbReference type="PROSITE" id="PS51352">
    <property type="entry name" value="THIOREDOXIN_2"/>
    <property type="match status" value="1"/>
</dbReference>
<dbReference type="SUPFAM" id="SSF52833">
    <property type="entry name" value="Thioredoxin-like"/>
    <property type="match status" value="1"/>
</dbReference>
<dbReference type="Pfam" id="PF00085">
    <property type="entry name" value="Thioredoxin"/>
    <property type="match status" value="1"/>
</dbReference>
<dbReference type="Proteomes" id="UP000070505">
    <property type="component" value="Unassembled WGS sequence"/>
</dbReference>
<dbReference type="EMBL" id="LSRC01000022">
    <property type="protein sequence ID" value="KXI17702.1"/>
    <property type="molecule type" value="Genomic_DNA"/>
</dbReference>
<proteinExistence type="predicted"/>
<evidence type="ECO:0000256" key="1">
    <source>
        <dbReference type="ARBA" id="ARBA00023157"/>
    </source>
</evidence>
<evidence type="ECO:0000313" key="4">
    <source>
        <dbReference type="EMBL" id="KXI17702.1"/>
    </source>
</evidence>
<accession>A0A135Z7T7</accession>
<dbReference type="AlphaFoldDB" id="A0A135Z7T7"/>
<dbReference type="PANTHER" id="PTHR46115">
    <property type="entry name" value="THIOREDOXIN-LIKE PROTEIN 1"/>
    <property type="match status" value="1"/>
</dbReference>
<dbReference type="Gene3D" id="3.40.30.10">
    <property type="entry name" value="Glutaredoxin"/>
    <property type="match status" value="1"/>
</dbReference>
<gene>
    <name evidence="4" type="ORF">HMPREF3230_00658</name>
</gene>
<dbReference type="PRINTS" id="PR00421">
    <property type="entry name" value="THIOREDOXIN"/>
</dbReference>
<keyword evidence="1" id="KW-1015">Disulfide bond</keyword>
<sequence>MAVIHAKQEDFNSIINSNEIVFVDFWAKWCAPCRAFGPIYEKVSDNHPEITFIKIDIDENQQIAQEAGIRSIPTIKVIKNRLEIWDHKGSISENDLEMVVNEAKKVVVKEEAENNAEDEDNAANAGNTNEN</sequence>
<dbReference type="RefSeq" id="WP_075523508.1">
    <property type="nucleotide sequence ID" value="NZ_KQ961858.1"/>
</dbReference>
<dbReference type="InterPro" id="IPR013766">
    <property type="entry name" value="Thioredoxin_domain"/>
</dbReference>
<evidence type="ECO:0000256" key="2">
    <source>
        <dbReference type="SAM" id="MobiDB-lite"/>
    </source>
</evidence>
<dbReference type="PROSITE" id="PS00194">
    <property type="entry name" value="THIOREDOXIN_1"/>
    <property type="match status" value="1"/>
</dbReference>
<name>A0A135Z7T7_GARVA</name>
<evidence type="ECO:0000259" key="3">
    <source>
        <dbReference type="PROSITE" id="PS51352"/>
    </source>
</evidence>